<dbReference type="InterPro" id="IPR018643">
    <property type="entry name" value="DUF2069_membrane"/>
</dbReference>
<feature type="transmembrane region" description="Helical" evidence="1">
    <location>
        <begin position="77"/>
        <end position="96"/>
    </location>
</feature>
<keyword evidence="3" id="KW-1185">Reference proteome</keyword>
<sequence length="139" mass="15685">MRQQMERLEEQHGLDTMVEKSRRLVIASFAALLVLLSYGGLIMHDVQTDGWGPWLVRVVPLLLFLPSILVKRARGHAWLCFVSLLYFMQGVMFATLPGQTLFGILVAAASLALFVGSLGYARFRSRQLRRQSSDHPGRQ</sequence>
<evidence type="ECO:0000313" key="2">
    <source>
        <dbReference type="EMBL" id="SDF95340.1"/>
    </source>
</evidence>
<organism evidence="2 3">
    <name type="scientific">Onishia taeanensis</name>
    <dbReference type="NCBI Taxonomy" id="284577"/>
    <lineage>
        <taxon>Bacteria</taxon>
        <taxon>Pseudomonadati</taxon>
        <taxon>Pseudomonadota</taxon>
        <taxon>Gammaproteobacteria</taxon>
        <taxon>Oceanospirillales</taxon>
        <taxon>Halomonadaceae</taxon>
        <taxon>Onishia</taxon>
    </lineage>
</organism>
<dbReference type="STRING" id="284577.SAMN05216571_103165"/>
<gene>
    <name evidence="2" type="ORF">SAMN05216571_103165</name>
</gene>
<keyword evidence="1" id="KW-0812">Transmembrane</keyword>
<accession>A0A1G7QCL5</accession>
<dbReference type="RefSeq" id="WP_092523916.1">
    <property type="nucleotide sequence ID" value="NZ_FNCI01000003.1"/>
</dbReference>
<proteinExistence type="predicted"/>
<keyword evidence="1" id="KW-0472">Membrane</keyword>
<feature type="transmembrane region" description="Helical" evidence="1">
    <location>
        <begin position="102"/>
        <end position="121"/>
    </location>
</feature>
<evidence type="ECO:0000256" key="1">
    <source>
        <dbReference type="SAM" id="Phobius"/>
    </source>
</evidence>
<reference evidence="2 3" key="1">
    <citation type="submission" date="2016-10" db="EMBL/GenBank/DDBJ databases">
        <authorList>
            <person name="de Groot N.N."/>
        </authorList>
    </citation>
    <scope>NUCLEOTIDE SEQUENCE [LARGE SCALE GENOMIC DNA]</scope>
    <source>
        <strain evidence="2 3">BH539</strain>
    </source>
</reference>
<dbReference type="AlphaFoldDB" id="A0A1G7QCL5"/>
<evidence type="ECO:0000313" key="3">
    <source>
        <dbReference type="Proteomes" id="UP000198641"/>
    </source>
</evidence>
<dbReference type="Pfam" id="PF09842">
    <property type="entry name" value="DUF2069"/>
    <property type="match status" value="1"/>
</dbReference>
<name>A0A1G7QCL5_9GAMM</name>
<feature type="transmembrane region" description="Helical" evidence="1">
    <location>
        <begin position="54"/>
        <end position="70"/>
    </location>
</feature>
<keyword evidence="1" id="KW-1133">Transmembrane helix</keyword>
<protein>
    <submittedName>
        <fullName evidence="2">Uncharacterized membrane protein</fullName>
    </submittedName>
</protein>
<feature type="transmembrane region" description="Helical" evidence="1">
    <location>
        <begin position="24"/>
        <end position="42"/>
    </location>
</feature>
<dbReference type="OrthoDB" id="5738125at2"/>
<dbReference type="EMBL" id="FNCI01000003">
    <property type="protein sequence ID" value="SDF95340.1"/>
    <property type="molecule type" value="Genomic_DNA"/>
</dbReference>
<dbReference type="Proteomes" id="UP000198641">
    <property type="component" value="Unassembled WGS sequence"/>
</dbReference>